<accession>A0A1M2V4S6</accession>
<dbReference type="PROSITE" id="PS50966">
    <property type="entry name" value="ZF_SWIM"/>
    <property type="match status" value="1"/>
</dbReference>
<comment type="caution">
    <text evidence="4">The sequence shown here is derived from an EMBL/GenBank/DDBJ whole genome shotgun (WGS) entry which is preliminary data.</text>
</comment>
<dbReference type="EMBL" id="MNAD01001660">
    <property type="protein sequence ID" value="OJT02615.1"/>
    <property type="molecule type" value="Genomic_DNA"/>
</dbReference>
<organism evidence="4 5">
    <name type="scientific">Trametes pubescens</name>
    <name type="common">White-rot fungus</name>
    <dbReference type="NCBI Taxonomy" id="154538"/>
    <lineage>
        <taxon>Eukaryota</taxon>
        <taxon>Fungi</taxon>
        <taxon>Dikarya</taxon>
        <taxon>Basidiomycota</taxon>
        <taxon>Agaricomycotina</taxon>
        <taxon>Agaricomycetes</taxon>
        <taxon>Polyporales</taxon>
        <taxon>Polyporaceae</taxon>
        <taxon>Trametes</taxon>
    </lineage>
</organism>
<keyword evidence="5" id="KW-1185">Reference proteome</keyword>
<evidence type="ECO:0000313" key="4">
    <source>
        <dbReference type="EMBL" id="OJT02615.1"/>
    </source>
</evidence>
<protein>
    <recommendedName>
        <fullName evidence="3">SWIM-type domain-containing protein</fullName>
    </recommendedName>
</protein>
<proteinExistence type="predicted"/>
<feature type="compositionally biased region" description="Acidic residues" evidence="2">
    <location>
        <begin position="606"/>
        <end position="619"/>
    </location>
</feature>
<keyword evidence="1" id="KW-0863">Zinc-finger</keyword>
<name>A0A1M2V4S6_TRAPU</name>
<feature type="domain" description="SWIM-type" evidence="3">
    <location>
        <begin position="826"/>
        <end position="859"/>
    </location>
</feature>
<dbReference type="InterPro" id="IPR018289">
    <property type="entry name" value="MULE_transposase_dom"/>
</dbReference>
<evidence type="ECO:0000259" key="3">
    <source>
        <dbReference type="PROSITE" id="PS50966"/>
    </source>
</evidence>
<evidence type="ECO:0000256" key="1">
    <source>
        <dbReference type="PROSITE-ProRule" id="PRU00325"/>
    </source>
</evidence>
<feature type="region of interest" description="Disordered" evidence="2">
    <location>
        <begin position="44"/>
        <end position="86"/>
    </location>
</feature>
<keyword evidence="1" id="KW-0479">Metal-binding</keyword>
<evidence type="ECO:0000313" key="5">
    <source>
        <dbReference type="Proteomes" id="UP000184267"/>
    </source>
</evidence>
<dbReference type="OrthoDB" id="2437251at2759"/>
<feature type="compositionally biased region" description="Basic and acidic residues" evidence="2">
    <location>
        <begin position="620"/>
        <end position="641"/>
    </location>
</feature>
<sequence length="1115" mass="125845">MDTKKCTECKATKPLLAFLKKKTDASGEEMAEYSAICGPCRQLSTERQRARRKRKRAEEGTANNPTGAGVSGGTAENSGAEEDSAGVRVEGFEHEHPISLQDLLGRLRTADKLPLHLQKWNVDLGGEAPPPQDSSLAERAHHLSVTIGDAMLLRWKHEGKKKKKRTPGEVVYTYSCCQSAARDKKPKASKGGDKERDTRRIPRFACHGWLHLRVSNASNITEVSLKHLEAHLPYTDLALPEEWKRYIEAQADAQVPGDIWAHIANIEERRKRANPSRPAMKFGEKSVYYYWQVISRKQWRLADDPVESAEIFLKTKGEEENVVYMEIKPEPGTEVVGFYVKDFIERWAVHTQELAIDSTWNTNGGNYELFAAVADAGGFGLPLAFLFIKTTEHTAPGAKQAVLERFLGQLKDLGVKPEFTLSDKDWSEINAMHVVWPDAKHQLCFWHGVRACKQRLCKNKSTPAMYDAEAAHRLFSFIDIDFVPTSQQQPGKRIPPPPERPLPRIRLLVNGRPPVLTPAVPPIRLSAEAIRNALREDQDLDVPDGFGVLIASDNSTGPSKLDAAFQGGRPDDSDIPEASDDGERSDEGVYWADRAEAQASAAGTEEPWDDGWDTDDPDIADVRREVDEITRNSSDINHDTGDFPSETGPRSSNPTYQFCPLLHRTPPVRVWSKHASQHSLLPDRHGAVRTAENIYRDAVSEMYHYCKANNLTEVWAYMWNSWYRPDRWHLWARSACPASIPRKRTTMIVEALWRGIKRQVLPRYNRPAIDFAQFSIIKKGLTPYRLKLEALLDNPLASRAARLSNVQKDLHRAWKRLAKVPIKGKYNTCLARWTCDCGSQKYHAHLLCKHLVKAAGPMTPQWWAEAVRYHIPPFYTVPVNGVAPPALESMRDHAWIPRMTARPPIFKQCAPHISDSEEDVIIPEVDDDGFHSSASITSSPGKAPPTGPDGLYRTRAGGGAGHALEDEGDLEAENTERLLRDAVRFLAEQERFQDALFLPNAKKAARASVQWFVKTAHDSEQWAASLNHSDEQEWEIGDIKIALLRAADRVQDERKHANSRFIQDAQKHMFGVLRWTKDLLRHNARRTLPITNTRRRTDPKPTNVHGYRYADVDRT</sequence>
<keyword evidence="1" id="KW-0862">Zinc</keyword>
<gene>
    <name evidence="4" type="ORF">TRAPUB_6879</name>
</gene>
<dbReference type="AlphaFoldDB" id="A0A1M2V4S6"/>
<dbReference type="STRING" id="154538.A0A1M2V4S6"/>
<dbReference type="Pfam" id="PF10551">
    <property type="entry name" value="MULE"/>
    <property type="match status" value="1"/>
</dbReference>
<feature type="region of interest" description="Disordered" evidence="2">
    <location>
        <begin position="551"/>
        <end position="651"/>
    </location>
</feature>
<dbReference type="InterPro" id="IPR007527">
    <property type="entry name" value="Znf_SWIM"/>
</dbReference>
<evidence type="ECO:0000256" key="2">
    <source>
        <dbReference type="SAM" id="MobiDB-lite"/>
    </source>
</evidence>
<reference evidence="4 5" key="1">
    <citation type="submission" date="2016-10" db="EMBL/GenBank/DDBJ databases">
        <title>Genome sequence of the basidiomycete white-rot fungus Trametes pubescens.</title>
        <authorList>
            <person name="Makela M.R."/>
            <person name="Granchi Z."/>
            <person name="Peng M."/>
            <person name="De Vries R.P."/>
            <person name="Grigoriev I."/>
            <person name="Riley R."/>
            <person name="Hilden K."/>
        </authorList>
    </citation>
    <scope>NUCLEOTIDE SEQUENCE [LARGE SCALE GENOMIC DNA]</scope>
    <source>
        <strain evidence="4 5">FBCC735</strain>
    </source>
</reference>
<feature type="region of interest" description="Disordered" evidence="2">
    <location>
        <begin position="931"/>
        <end position="969"/>
    </location>
</feature>
<dbReference type="GO" id="GO:0008270">
    <property type="term" value="F:zinc ion binding"/>
    <property type="evidence" value="ECO:0007669"/>
    <property type="project" value="UniProtKB-KW"/>
</dbReference>
<dbReference type="Proteomes" id="UP000184267">
    <property type="component" value="Unassembled WGS sequence"/>
</dbReference>